<feature type="domain" description="4Fe-4S ferredoxin-type" evidence="11">
    <location>
        <begin position="553"/>
        <end position="583"/>
    </location>
</feature>
<dbReference type="Gene3D" id="3.30.70.2740">
    <property type="match status" value="1"/>
</dbReference>
<dbReference type="Pfam" id="PF02754">
    <property type="entry name" value="CCG"/>
    <property type="match status" value="1"/>
</dbReference>
<keyword evidence="6" id="KW-0809">Transit peptide</keyword>
<dbReference type="InterPro" id="IPR016164">
    <property type="entry name" value="FAD-linked_Oxase-like_C"/>
</dbReference>
<dbReference type="InterPro" id="IPR009051">
    <property type="entry name" value="Helical_ferredxn"/>
</dbReference>
<comment type="cofactor">
    <cofactor evidence="1">
        <name>FAD</name>
        <dbReference type="ChEBI" id="CHEBI:57692"/>
    </cofactor>
</comment>
<dbReference type="Proteomes" id="UP001142810">
    <property type="component" value="Unassembled WGS sequence"/>
</dbReference>
<proteinExistence type="inferred from homology"/>
<dbReference type="InterPro" id="IPR004017">
    <property type="entry name" value="Cys_rich_dom"/>
</dbReference>
<dbReference type="InterPro" id="IPR016167">
    <property type="entry name" value="FAD-bd_PCMH_sub1"/>
</dbReference>
<keyword evidence="14" id="KW-1185">Reference proteome</keyword>
<evidence type="ECO:0000313" key="14">
    <source>
        <dbReference type="Proteomes" id="UP001142810"/>
    </source>
</evidence>
<dbReference type="Pfam" id="PF02913">
    <property type="entry name" value="FAD-oxidase_C"/>
    <property type="match status" value="1"/>
</dbReference>
<dbReference type="Gene3D" id="3.30.43.10">
    <property type="entry name" value="Uridine Diphospho-n-acetylenolpyruvylglucosamine Reductase, domain 2"/>
    <property type="match status" value="1"/>
</dbReference>
<evidence type="ECO:0000256" key="8">
    <source>
        <dbReference type="ARBA" id="ARBA00023004"/>
    </source>
</evidence>
<dbReference type="RefSeq" id="WP_265616708.1">
    <property type="nucleotide sequence ID" value="NZ_JAPFRD010000006.1"/>
</dbReference>
<gene>
    <name evidence="13" type="ORF">OPS25_05795</name>
</gene>
<evidence type="ECO:0000256" key="5">
    <source>
        <dbReference type="ARBA" id="ARBA00022827"/>
    </source>
</evidence>
<evidence type="ECO:0000259" key="12">
    <source>
        <dbReference type="PROSITE" id="PS51387"/>
    </source>
</evidence>
<dbReference type="Gene3D" id="3.30.465.10">
    <property type="match status" value="1"/>
</dbReference>
<keyword evidence="4" id="KW-0479">Metal-binding</keyword>
<dbReference type="Gene3D" id="1.10.45.10">
    <property type="entry name" value="Vanillyl-alcohol Oxidase, Chain A, domain 4"/>
    <property type="match status" value="1"/>
</dbReference>
<protein>
    <recommendedName>
        <fullName evidence="10">D-lactate dehydrogenase (cytochrome)</fullName>
        <ecNumber evidence="10">1.1.2.4</ecNumber>
    </recommendedName>
</protein>
<dbReference type="EC" id="1.1.2.4" evidence="10"/>
<keyword evidence="8" id="KW-0408">Iron</keyword>
<dbReference type="Gene3D" id="1.10.1060.10">
    <property type="entry name" value="Alpha-helical ferredoxin"/>
    <property type="match status" value="1"/>
</dbReference>
<dbReference type="InterPro" id="IPR016169">
    <property type="entry name" value="FAD-bd_PCMH_sub2"/>
</dbReference>
<dbReference type="EMBL" id="JAPFRD010000006">
    <property type="protein sequence ID" value="MCW8108005.1"/>
    <property type="molecule type" value="Genomic_DNA"/>
</dbReference>
<keyword evidence="9" id="KW-0411">Iron-sulfur</keyword>
<dbReference type="PANTHER" id="PTHR11748:SF111">
    <property type="entry name" value="D-LACTATE DEHYDROGENASE, MITOCHONDRIAL-RELATED"/>
    <property type="match status" value="1"/>
</dbReference>
<comment type="similarity">
    <text evidence="2">Belongs to the FAD-binding oxidoreductase/transferase type 4 family.</text>
</comment>
<evidence type="ECO:0000256" key="4">
    <source>
        <dbReference type="ARBA" id="ARBA00022723"/>
    </source>
</evidence>
<dbReference type="Gene3D" id="3.30.70.2190">
    <property type="match status" value="1"/>
</dbReference>
<dbReference type="PROSITE" id="PS00198">
    <property type="entry name" value="4FE4S_FER_1"/>
    <property type="match status" value="1"/>
</dbReference>
<dbReference type="InterPro" id="IPR017896">
    <property type="entry name" value="4Fe4S_Fe-S-bd"/>
</dbReference>
<dbReference type="PROSITE" id="PS51387">
    <property type="entry name" value="FAD_PCMH"/>
    <property type="match status" value="1"/>
</dbReference>
<name>A0ABT3P5G8_9ALTE</name>
<sequence length="945" mass="103384">MTNIGNINTTLPLVQAKALHQLPAAQQQAFIHAVEALLPPHQIVRDLARRIAFSTDASFYQLTPSLILQVATPEQMAQLIKLAYSHTVAITFRAAGTSLSGQAVSDSVLIMLTPDWQECKILDNGRRIALQPGVIGARANRLLAPYGRKIGPDPASINACKVGGIAANNASGMCCGIKHNSYHTLSAMHLILADGSEVRTDDSESCATFRQSHAGLLNQLAQLSAAIKTDHPLCDHIRHQFRLKNTMGYGINALLDFTDPLDMLAHLMIGSEGTLGFIANITYHTVNVSRYRCVGLYVFSSLQEACALPAHLKALNVSAVELMDTNALRAVAHLLARFSTNPVRDGHVALLIEFGAENEHSLDNLRHSVQTLINTSAGGQAICGFTSDPATIETLWAIRKGLFPAVGAVRQSGTTVIIEDIALPLDQLAEGLHDLIQLFETHHYSEAIIFGHALDGNVHFVFTQGFDTENEVFRYQAMMEAVVTLITRKYDGTLKAEHGTGRNMAPFLSHQWGQKSVNVMRKIKSLLDPSGILNPGVMLNDNPNTHLENLKALPPVDDKVDACIECGFCEPNCPSKNFTLTPRHRIALQRRVEQLTQPEQQEIAAAFQLLGVESCAATGMCATACPVNIDTGDWVRDLRSQSNPHTKLAQFSMHHLSTITRATSKTLSLAKYASRLLSGAGMENVTRKLNKLSGRRIPVWLETTPAGTAPEHSASAQFADKVIYLTSCPNRIFGSNKNQPPLQQIVMSLLNKAQIEVILPHQVESLCCGQPWQSKGYAELAKEINGYTSQAINRLNDDNRLPVITDASSCALQFQQSGQTYWELGAFLLDRVVPRLNITPLDEAILLHTTCSSKRSKQDDILKQLTQLCVTRVVEIDDVSCCGFAGDKGFWLPELNASALAPLAKSDLSHYRRGVSNNRSCEIGLSRYSGVEFSHIAYLLDEVSR</sequence>
<dbReference type="PANTHER" id="PTHR11748">
    <property type="entry name" value="D-LACTATE DEHYDROGENASE"/>
    <property type="match status" value="1"/>
</dbReference>
<dbReference type="InterPro" id="IPR016166">
    <property type="entry name" value="FAD-bd_PCMH"/>
</dbReference>
<dbReference type="InterPro" id="IPR006094">
    <property type="entry name" value="Oxid_FAD_bind_N"/>
</dbReference>
<keyword evidence="3" id="KW-0285">Flavoprotein</keyword>
<keyword evidence="7" id="KW-0560">Oxidoreductase</keyword>
<keyword evidence="5" id="KW-0274">FAD</keyword>
<dbReference type="InterPro" id="IPR004113">
    <property type="entry name" value="FAD-bd_oxidored_4_C"/>
</dbReference>
<dbReference type="SUPFAM" id="SSF55103">
    <property type="entry name" value="FAD-linked oxidases, C-terminal domain"/>
    <property type="match status" value="1"/>
</dbReference>
<evidence type="ECO:0000256" key="1">
    <source>
        <dbReference type="ARBA" id="ARBA00001974"/>
    </source>
</evidence>
<dbReference type="Pfam" id="PF13183">
    <property type="entry name" value="Fer4_8"/>
    <property type="match status" value="1"/>
</dbReference>
<dbReference type="PROSITE" id="PS51379">
    <property type="entry name" value="4FE4S_FER_2"/>
    <property type="match status" value="1"/>
</dbReference>
<accession>A0ABT3P5G8</accession>
<dbReference type="Pfam" id="PF01565">
    <property type="entry name" value="FAD_binding_4"/>
    <property type="match status" value="1"/>
</dbReference>
<organism evidence="13 14">
    <name type="scientific">Alteromonas aquimaris</name>
    <dbReference type="NCBI Taxonomy" id="2998417"/>
    <lineage>
        <taxon>Bacteria</taxon>
        <taxon>Pseudomonadati</taxon>
        <taxon>Pseudomonadota</taxon>
        <taxon>Gammaproteobacteria</taxon>
        <taxon>Alteromonadales</taxon>
        <taxon>Alteromonadaceae</taxon>
        <taxon>Alteromonas/Salinimonas group</taxon>
        <taxon>Alteromonas</taxon>
    </lineage>
</organism>
<evidence type="ECO:0000259" key="11">
    <source>
        <dbReference type="PROSITE" id="PS51379"/>
    </source>
</evidence>
<dbReference type="InterPro" id="IPR016171">
    <property type="entry name" value="Vanillyl_alc_oxidase_C-sub2"/>
</dbReference>
<evidence type="ECO:0000256" key="3">
    <source>
        <dbReference type="ARBA" id="ARBA00022630"/>
    </source>
</evidence>
<evidence type="ECO:0000256" key="9">
    <source>
        <dbReference type="ARBA" id="ARBA00023014"/>
    </source>
</evidence>
<evidence type="ECO:0000256" key="2">
    <source>
        <dbReference type="ARBA" id="ARBA00008000"/>
    </source>
</evidence>
<feature type="domain" description="FAD-binding PCMH-type" evidence="12">
    <location>
        <begin position="60"/>
        <end position="288"/>
    </location>
</feature>
<dbReference type="InterPro" id="IPR036318">
    <property type="entry name" value="FAD-bd_PCMH-like_sf"/>
</dbReference>
<evidence type="ECO:0000256" key="10">
    <source>
        <dbReference type="ARBA" id="ARBA00038897"/>
    </source>
</evidence>
<dbReference type="InterPro" id="IPR017900">
    <property type="entry name" value="4Fe4S_Fe_S_CS"/>
</dbReference>
<comment type="caution">
    <text evidence="13">The sequence shown here is derived from an EMBL/GenBank/DDBJ whole genome shotgun (WGS) entry which is preliminary data.</text>
</comment>
<dbReference type="SUPFAM" id="SSF46548">
    <property type="entry name" value="alpha-helical ferredoxin"/>
    <property type="match status" value="1"/>
</dbReference>
<evidence type="ECO:0000313" key="13">
    <source>
        <dbReference type="EMBL" id="MCW8108005.1"/>
    </source>
</evidence>
<reference evidence="13" key="1">
    <citation type="submission" date="2022-11" db="EMBL/GenBank/DDBJ databases">
        <title>Alteromonas sp. nov., isolated from sea water of the Qingdao.</title>
        <authorList>
            <person name="Wang Q."/>
        </authorList>
    </citation>
    <scope>NUCLEOTIDE SEQUENCE</scope>
    <source>
        <strain evidence="13">ASW11-7</strain>
    </source>
</reference>
<dbReference type="SUPFAM" id="SSF56176">
    <property type="entry name" value="FAD-binding/transporter-associated domain-like"/>
    <property type="match status" value="1"/>
</dbReference>
<evidence type="ECO:0000256" key="6">
    <source>
        <dbReference type="ARBA" id="ARBA00022946"/>
    </source>
</evidence>
<evidence type="ECO:0000256" key="7">
    <source>
        <dbReference type="ARBA" id="ARBA00023002"/>
    </source>
</evidence>